<dbReference type="InterPro" id="IPR050109">
    <property type="entry name" value="HTH-type_TetR-like_transc_reg"/>
</dbReference>
<dbReference type="EMBL" id="CAFBNB010000223">
    <property type="protein sequence ID" value="CAB4938626.1"/>
    <property type="molecule type" value="Genomic_DNA"/>
</dbReference>
<accession>A0A6J7J6C8</accession>
<evidence type="ECO:0000256" key="1">
    <source>
        <dbReference type="ARBA" id="ARBA00023015"/>
    </source>
</evidence>
<dbReference type="Pfam" id="PF00440">
    <property type="entry name" value="TetR_N"/>
    <property type="match status" value="1"/>
</dbReference>
<sequence>MLQVRVRRNEERILAAAVEMASNSGWAGVTLAGVGKAAGLTIRPVRDRYPTRGALAAAAWSQVAGPALHDALTAALDSAGLRNEPAAEVPFSSAMRAFALPGARLRAAAEFAVVSCFEPVLREAVASTLGASVRTWLDPAAAEGPSRAAKRGYLVALALGLLATAQRPGIPDWDFDPLWHRLLSIIAAHQAPVQLPDEPRPHHLAFIPFDTGDDTTDSRLRAAIDHLGRNGYEGSLLSSVAGAAGVSEASVFVRYPSKEAFFVDAINRHQDIAMPAQGEYLARLEQAYGTGIAEAIAIRGTMHASERIINVIEMERARLTWHRPNIAAADEDRLQELVREVLARDPANVEFSDPARVHLARALGIGVSFVPLIDEVAWNLPYDVITIPMNETE</sequence>
<dbReference type="PROSITE" id="PS50977">
    <property type="entry name" value="HTH_TETR_2"/>
    <property type="match status" value="1"/>
</dbReference>
<feature type="domain" description="HTH tetR-type" evidence="4">
    <location>
        <begin position="213"/>
        <end position="273"/>
    </location>
</feature>
<keyword evidence="1" id="KW-0805">Transcription regulation</keyword>
<dbReference type="SUPFAM" id="SSF46689">
    <property type="entry name" value="Homeodomain-like"/>
    <property type="match status" value="2"/>
</dbReference>
<dbReference type="AlphaFoldDB" id="A0A6J7J6C8"/>
<dbReference type="Gene3D" id="1.10.357.10">
    <property type="entry name" value="Tetracycline Repressor, domain 2"/>
    <property type="match status" value="2"/>
</dbReference>
<keyword evidence="3" id="KW-0804">Transcription</keyword>
<dbReference type="InterPro" id="IPR009057">
    <property type="entry name" value="Homeodomain-like_sf"/>
</dbReference>
<gene>
    <name evidence="5" type="ORF">UFOPK3720_01143</name>
</gene>
<dbReference type="PANTHER" id="PTHR30055">
    <property type="entry name" value="HTH-TYPE TRANSCRIPTIONAL REGULATOR RUTR"/>
    <property type="match status" value="1"/>
</dbReference>
<dbReference type="GO" id="GO:0003700">
    <property type="term" value="F:DNA-binding transcription factor activity"/>
    <property type="evidence" value="ECO:0007669"/>
    <property type="project" value="TreeGrafter"/>
</dbReference>
<dbReference type="InterPro" id="IPR001647">
    <property type="entry name" value="HTH_TetR"/>
</dbReference>
<proteinExistence type="predicted"/>
<keyword evidence="2" id="KW-0238">DNA-binding</keyword>
<name>A0A6J7J6C8_9ZZZZ</name>
<evidence type="ECO:0000256" key="2">
    <source>
        <dbReference type="ARBA" id="ARBA00023125"/>
    </source>
</evidence>
<dbReference type="PANTHER" id="PTHR30055:SF234">
    <property type="entry name" value="HTH-TYPE TRANSCRIPTIONAL REGULATOR BETI"/>
    <property type="match status" value="1"/>
</dbReference>
<organism evidence="5">
    <name type="scientific">freshwater metagenome</name>
    <dbReference type="NCBI Taxonomy" id="449393"/>
    <lineage>
        <taxon>unclassified sequences</taxon>
        <taxon>metagenomes</taxon>
        <taxon>ecological metagenomes</taxon>
    </lineage>
</organism>
<reference evidence="5" key="1">
    <citation type="submission" date="2020-05" db="EMBL/GenBank/DDBJ databases">
        <authorList>
            <person name="Chiriac C."/>
            <person name="Salcher M."/>
            <person name="Ghai R."/>
            <person name="Kavagutti S V."/>
        </authorList>
    </citation>
    <scope>NUCLEOTIDE SEQUENCE</scope>
</reference>
<evidence type="ECO:0000259" key="4">
    <source>
        <dbReference type="PROSITE" id="PS50977"/>
    </source>
</evidence>
<protein>
    <submittedName>
        <fullName evidence="5">Unannotated protein</fullName>
    </submittedName>
</protein>
<dbReference type="GO" id="GO:0000976">
    <property type="term" value="F:transcription cis-regulatory region binding"/>
    <property type="evidence" value="ECO:0007669"/>
    <property type="project" value="TreeGrafter"/>
</dbReference>
<evidence type="ECO:0000313" key="5">
    <source>
        <dbReference type="EMBL" id="CAB4938626.1"/>
    </source>
</evidence>
<evidence type="ECO:0000256" key="3">
    <source>
        <dbReference type="ARBA" id="ARBA00023163"/>
    </source>
</evidence>